<sequence length="105" mass="10842">MSADAGDAAVVRVLAHVRGTVQGVGFRWWTRARSLELGLVGTARNLPDGRVEVDAQGPRAACDALVALLRAPDGVDAAGRRPGSVTGVAVQELPARPGTTGFREA</sequence>
<dbReference type="InterPro" id="IPR020456">
    <property type="entry name" value="Acylphosphatase"/>
</dbReference>
<comment type="caution">
    <text evidence="8">The sequence shown here is derived from an EMBL/GenBank/DDBJ whole genome shotgun (WGS) entry which is preliminary data.</text>
</comment>
<dbReference type="Gene3D" id="3.30.70.100">
    <property type="match status" value="1"/>
</dbReference>
<dbReference type="FunCoup" id="A0A3N1HN19">
    <property type="interactions" value="26"/>
</dbReference>
<comment type="similarity">
    <text evidence="1 6">Belongs to the acylphosphatase family.</text>
</comment>
<dbReference type="InterPro" id="IPR017968">
    <property type="entry name" value="Acylphosphatase_CS"/>
</dbReference>
<dbReference type="Proteomes" id="UP000276232">
    <property type="component" value="Unassembled WGS sequence"/>
</dbReference>
<accession>A0A3N1HN19</accession>
<dbReference type="PANTHER" id="PTHR47268">
    <property type="entry name" value="ACYLPHOSPHATASE"/>
    <property type="match status" value="1"/>
</dbReference>
<evidence type="ECO:0000313" key="9">
    <source>
        <dbReference type="Proteomes" id="UP000276232"/>
    </source>
</evidence>
<comment type="catalytic activity">
    <reaction evidence="4 5">
        <text>an acyl phosphate + H2O = a carboxylate + phosphate + H(+)</text>
        <dbReference type="Rhea" id="RHEA:14965"/>
        <dbReference type="ChEBI" id="CHEBI:15377"/>
        <dbReference type="ChEBI" id="CHEBI:15378"/>
        <dbReference type="ChEBI" id="CHEBI:29067"/>
        <dbReference type="ChEBI" id="CHEBI:43474"/>
        <dbReference type="ChEBI" id="CHEBI:59918"/>
        <dbReference type="EC" id="3.6.1.7"/>
    </reaction>
</comment>
<evidence type="ECO:0000259" key="7">
    <source>
        <dbReference type="PROSITE" id="PS51160"/>
    </source>
</evidence>
<dbReference type="NCBIfam" id="NF010997">
    <property type="entry name" value="PRK14422.1"/>
    <property type="match status" value="1"/>
</dbReference>
<organism evidence="8 9">
    <name type="scientific">Pseudokineococcus lusitanus</name>
    <dbReference type="NCBI Taxonomy" id="763993"/>
    <lineage>
        <taxon>Bacteria</taxon>
        <taxon>Bacillati</taxon>
        <taxon>Actinomycetota</taxon>
        <taxon>Actinomycetes</taxon>
        <taxon>Kineosporiales</taxon>
        <taxon>Kineosporiaceae</taxon>
        <taxon>Pseudokineococcus</taxon>
    </lineage>
</organism>
<evidence type="ECO:0000256" key="1">
    <source>
        <dbReference type="ARBA" id="ARBA00005614"/>
    </source>
</evidence>
<feature type="active site" evidence="5">
    <location>
        <position position="45"/>
    </location>
</feature>
<dbReference type="AlphaFoldDB" id="A0A3N1HN19"/>
<dbReference type="GO" id="GO:0003998">
    <property type="term" value="F:acylphosphatase activity"/>
    <property type="evidence" value="ECO:0007669"/>
    <property type="project" value="UniProtKB-EC"/>
</dbReference>
<feature type="active site" evidence="5">
    <location>
        <position position="27"/>
    </location>
</feature>
<dbReference type="PANTHER" id="PTHR47268:SF4">
    <property type="entry name" value="ACYLPHOSPHATASE"/>
    <property type="match status" value="1"/>
</dbReference>
<keyword evidence="5" id="KW-0378">Hydrolase</keyword>
<reference evidence="8 9" key="1">
    <citation type="journal article" date="2015" name="Stand. Genomic Sci.">
        <title>Genomic Encyclopedia of Bacterial and Archaeal Type Strains, Phase III: the genomes of soil and plant-associated and newly described type strains.</title>
        <authorList>
            <person name="Whitman W.B."/>
            <person name="Woyke T."/>
            <person name="Klenk H.P."/>
            <person name="Zhou Y."/>
            <person name="Lilburn T.G."/>
            <person name="Beck B.J."/>
            <person name="De Vos P."/>
            <person name="Vandamme P."/>
            <person name="Eisen J.A."/>
            <person name="Garrity G."/>
            <person name="Hugenholtz P."/>
            <person name="Kyrpides N.C."/>
        </authorList>
    </citation>
    <scope>NUCLEOTIDE SEQUENCE [LARGE SCALE GENOMIC DNA]</scope>
    <source>
        <strain evidence="8 9">CECT 7306</strain>
    </source>
</reference>
<evidence type="ECO:0000256" key="4">
    <source>
        <dbReference type="ARBA" id="ARBA00047645"/>
    </source>
</evidence>
<dbReference type="InterPro" id="IPR036046">
    <property type="entry name" value="Acylphosphatase-like_dom_sf"/>
</dbReference>
<evidence type="ECO:0000256" key="3">
    <source>
        <dbReference type="ARBA" id="ARBA00015991"/>
    </source>
</evidence>
<gene>
    <name evidence="8" type="ORF">EDC03_1356</name>
</gene>
<feature type="domain" description="Acylphosphatase-like" evidence="7">
    <location>
        <begin position="12"/>
        <end position="105"/>
    </location>
</feature>
<dbReference type="PROSITE" id="PS51160">
    <property type="entry name" value="ACYLPHOSPHATASE_3"/>
    <property type="match status" value="1"/>
</dbReference>
<dbReference type="Pfam" id="PF00708">
    <property type="entry name" value="Acylphosphatase"/>
    <property type="match status" value="1"/>
</dbReference>
<dbReference type="RefSeq" id="WP_199720009.1">
    <property type="nucleotide sequence ID" value="NZ_RJKN01000003.1"/>
</dbReference>
<keyword evidence="9" id="KW-1185">Reference proteome</keyword>
<dbReference type="EMBL" id="RJKN01000003">
    <property type="protein sequence ID" value="ROP43762.1"/>
    <property type="molecule type" value="Genomic_DNA"/>
</dbReference>
<evidence type="ECO:0000256" key="6">
    <source>
        <dbReference type="RuleBase" id="RU004168"/>
    </source>
</evidence>
<dbReference type="PROSITE" id="PS00150">
    <property type="entry name" value="ACYLPHOSPHATASE_1"/>
    <property type="match status" value="1"/>
</dbReference>
<proteinExistence type="inferred from homology"/>
<evidence type="ECO:0000256" key="2">
    <source>
        <dbReference type="ARBA" id="ARBA00012150"/>
    </source>
</evidence>
<dbReference type="EC" id="3.6.1.7" evidence="2 5"/>
<evidence type="ECO:0000313" key="8">
    <source>
        <dbReference type="EMBL" id="ROP43762.1"/>
    </source>
</evidence>
<dbReference type="InterPro" id="IPR001792">
    <property type="entry name" value="Acylphosphatase-like_dom"/>
</dbReference>
<evidence type="ECO:0000256" key="5">
    <source>
        <dbReference type="PROSITE-ProRule" id="PRU00520"/>
    </source>
</evidence>
<dbReference type="SUPFAM" id="SSF54975">
    <property type="entry name" value="Acylphosphatase/BLUF domain-like"/>
    <property type="match status" value="1"/>
</dbReference>
<dbReference type="InParanoid" id="A0A3N1HN19"/>
<name>A0A3N1HN19_9ACTN</name>
<protein>
    <recommendedName>
        <fullName evidence="3 5">acylphosphatase</fullName>
        <ecNumber evidence="2 5">3.6.1.7</ecNumber>
    </recommendedName>
</protein>